<evidence type="ECO:0000313" key="3">
    <source>
        <dbReference type="Proteomes" id="UP001293254"/>
    </source>
</evidence>
<dbReference type="Proteomes" id="UP001293254">
    <property type="component" value="Unassembled WGS sequence"/>
</dbReference>
<keyword evidence="3" id="KW-1185">Reference proteome</keyword>
<gene>
    <name evidence="2" type="ORF">Salat_2805600</name>
</gene>
<organism evidence="2 3">
    <name type="scientific">Sesamum alatum</name>
    <dbReference type="NCBI Taxonomy" id="300844"/>
    <lineage>
        <taxon>Eukaryota</taxon>
        <taxon>Viridiplantae</taxon>
        <taxon>Streptophyta</taxon>
        <taxon>Embryophyta</taxon>
        <taxon>Tracheophyta</taxon>
        <taxon>Spermatophyta</taxon>
        <taxon>Magnoliopsida</taxon>
        <taxon>eudicotyledons</taxon>
        <taxon>Gunneridae</taxon>
        <taxon>Pentapetalae</taxon>
        <taxon>asterids</taxon>
        <taxon>lamiids</taxon>
        <taxon>Lamiales</taxon>
        <taxon>Pedaliaceae</taxon>
        <taxon>Sesamum</taxon>
    </lineage>
</organism>
<feature type="region of interest" description="Disordered" evidence="1">
    <location>
        <begin position="1"/>
        <end position="56"/>
    </location>
</feature>
<reference evidence="2" key="2">
    <citation type="journal article" date="2024" name="Plant">
        <title>Genomic evolution and insights into agronomic trait innovations of Sesamum species.</title>
        <authorList>
            <person name="Miao H."/>
            <person name="Wang L."/>
            <person name="Qu L."/>
            <person name="Liu H."/>
            <person name="Sun Y."/>
            <person name="Le M."/>
            <person name="Wang Q."/>
            <person name="Wei S."/>
            <person name="Zheng Y."/>
            <person name="Lin W."/>
            <person name="Duan Y."/>
            <person name="Cao H."/>
            <person name="Xiong S."/>
            <person name="Wang X."/>
            <person name="Wei L."/>
            <person name="Li C."/>
            <person name="Ma Q."/>
            <person name="Ju M."/>
            <person name="Zhao R."/>
            <person name="Li G."/>
            <person name="Mu C."/>
            <person name="Tian Q."/>
            <person name="Mei H."/>
            <person name="Zhang T."/>
            <person name="Gao T."/>
            <person name="Zhang H."/>
        </authorList>
    </citation>
    <scope>NUCLEOTIDE SEQUENCE</scope>
    <source>
        <strain evidence="2">3651</strain>
    </source>
</reference>
<reference evidence="2" key="1">
    <citation type="submission" date="2020-06" db="EMBL/GenBank/DDBJ databases">
        <authorList>
            <person name="Li T."/>
            <person name="Hu X."/>
            <person name="Zhang T."/>
            <person name="Song X."/>
            <person name="Zhang H."/>
            <person name="Dai N."/>
            <person name="Sheng W."/>
            <person name="Hou X."/>
            <person name="Wei L."/>
        </authorList>
    </citation>
    <scope>NUCLEOTIDE SEQUENCE</scope>
    <source>
        <strain evidence="2">3651</strain>
        <tissue evidence="2">Leaf</tissue>
    </source>
</reference>
<dbReference type="AlphaFoldDB" id="A0AAE2C9G4"/>
<sequence length="148" mass="16177">MARKVVEHGRQEGSGETSIRHVQRETEEEELTKVHILGSSQREEPSSASQVRPAEDVLQQSVYLPEELKCGDFEGTGDNLDRGRLGGGGVDRVGVVSVISSPRSFFSQLGEAARDFLILVPVQFATGLRGGRRGQGRGRLVFCGRREV</sequence>
<evidence type="ECO:0000313" key="2">
    <source>
        <dbReference type="EMBL" id="KAK4413928.1"/>
    </source>
</evidence>
<name>A0AAE2C9G4_9LAMI</name>
<proteinExistence type="predicted"/>
<accession>A0AAE2C9G4</accession>
<dbReference type="EMBL" id="JACGWO010000012">
    <property type="protein sequence ID" value="KAK4413928.1"/>
    <property type="molecule type" value="Genomic_DNA"/>
</dbReference>
<protein>
    <submittedName>
        <fullName evidence="2">Uncharacterized protein</fullName>
    </submittedName>
</protein>
<evidence type="ECO:0000256" key="1">
    <source>
        <dbReference type="SAM" id="MobiDB-lite"/>
    </source>
</evidence>
<feature type="compositionally biased region" description="Basic and acidic residues" evidence="1">
    <location>
        <begin position="1"/>
        <end position="25"/>
    </location>
</feature>
<comment type="caution">
    <text evidence="2">The sequence shown here is derived from an EMBL/GenBank/DDBJ whole genome shotgun (WGS) entry which is preliminary data.</text>
</comment>